<dbReference type="SUPFAM" id="SSF56935">
    <property type="entry name" value="Porins"/>
    <property type="match status" value="1"/>
</dbReference>
<proteinExistence type="inferred from homology"/>
<evidence type="ECO:0000256" key="4">
    <source>
        <dbReference type="ARBA" id="ARBA00022692"/>
    </source>
</evidence>
<reference evidence="8 9" key="1">
    <citation type="submission" date="2018-12" db="EMBL/GenBank/DDBJ databases">
        <authorList>
            <consortium name="Pathogen Informatics"/>
        </authorList>
    </citation>
    <scope>NUCLEOTIDE SEQUENCE [LARGE SCALE GENOMIC DNA]</scope>
    <source>
        <strain evidence="8 9">NCTC11075</strain>
    </source>
</reference>
<gene>
    <name evidence="8" type="ORF">NCTC11075_00548</name>
</gene>
<evidence type="ECO:0000256" key="6">
    <source>
        <dbReference type="ARBA" id="ARBA00023237"/>
    </source>
</evidence>
<comment type="subcellular location">
    <subcellularLocation>
        <location evidence="1 7">Cell outer membrane</location>
        <topology evidence="1 7">Multi-pass membrane protein</topology>
    </subcellularLocation>
</comment>
<dbReference type="EMBL" id="LR134204">
    <property type="protein sequence ID" value="VEB84791.1"/>
    <property type="molecule type" value="Genomic_DNA"/>
</dbReference>
<evidence type="ECO:0000313" key="8">
    <source>
        <dbReference type="EMBL" id="VEB84791.1"/>
    </source>
</evidence>
<evidence type="ECO:0000313" key="9">
    <source>
        <dbReference type="Proteomes" id="UP000270272"/>
    </source>
</evidence>
<dbReference type="GO" id="GO:0009279">
    <property type="term" value="C:cell outer membrane"/>
    <property type="evidence" value="ECO:0007669"/>
    <property type="project" value="UniProtKB-SubCell"/>
</dbReference>
<sequence length="68" mass="7749">MGLSYKLTKDLTLNTAVNNVLDKDFSDVKLYQSGRSSTYAGDYFQTAQSTTGYVIPGRNYWMSLNYQF</sequence>
<organism evidence="8 9">
    <name type="scientific">Citrobacter koseri</name>
    <name type="common">Citrobacter diversus</name>
    <dbReference type="NCBI Taxonomy" id="545"/>
    <lineage>
        <taxon>Bacteria</taxon>
        <taxon>Pseudomonadati</taxon>
        <taxon>Pseudomonadota</taxon>
        <taxon>Gammaproteobacteria</taxon>
        <taxon>Enterobacterales</taxon>
        <taxon>Enterobacteriaceae</taxon>
        <taxon>Citrobacter</taxon>
    </lineage>
</organism>
<evidence type="ECO:0000256" key="3">
    <source>
        <dbReference type="ARBA" id="ARBA00022452"/>
    </source>
</evidence>
<dbReference type="InterPro" id="IPR036942">
    <property type="entry name" value="Beta-barrel_TonB_sf"/>
</dbReference>
<dbReference type="AlphaFoldDB" id="A0A447UGL5"/>
<protein>
    <submittedName>
        <fullName evidence="8">Bifunctional enterobactin receptor/adhesin protein</fullName>
    </submittedName>
</protein>
<accession>A0A447UGL5</accession>
<dbReference type="PROSITE" id="PS52016">
    <property type="entry name" value="TONB_DEPENDENT_REC_3"/>
    <property type="match status" value="1"/>
</dbReference>
<evidence type="ECO:0000256" key="2">
    <source>
        <dbReference type="ARBA" id="ARBA00022448"/>
    </source>
</evidence>
<keyword evidence="5 7" id="KW-0472">Membrane</keyword>
<dbReference type="InterPro" id="IPR039426">
    <property type="entry name" value="TonB-dep_rcpt-like"/>
</dbReference>
<keyword evidence="8" id="KW-0675">Receptor</keyword>
<dbReference type="Proteomes" id="UP000270272">
    <property type="component" value="Chromosome"/>
</dbReference>
<keyword evidence="3 7" id="KW-1134">Transmembrane beta strand</keyword>
<evidence type="ECO:0000256" key="7">
    <source>
        <dbReference type="PROSITE-ProRule" id="PRU01360"/>
    </source>
</evidence>
<name>A0A447UGL5_CITKO</name>
<keyword evidence="2 7" id="KW-0813">Transport</keyword>
<dbReference type="Gene3D" id="2.40.170.20">
    <property type="entry name" value="TonB-dependent receptor, beta-barrel domain"/>
    <property type="match status" value="1"/>
</dbReference>
<evidence type="ECO:0000256" key="1">
    <source>
        <dbReference type="ARBA" id="ARBA00004571"/>
    </source>
</evidence>
<comment type="similarity">
    <text evidence="7">Belongs to the TonB-dependent receptor family.</text>
</comment>
<keyword evidence="6 7" id="KW-0998">Cell outer membrane</keyword>
<keyword evidence="4 7" id="KW-0812">Transmembrane</keyword>
<evidence type="ECO:0000256" key="5">
    <source>
        <dbReference type="ARBA" id="ARBA00023136"/>
    </source>
</evidence>